<dbReference type="GO" id="GO:0009229">
    <property type="term" value="P:thiamine diphosphate biosynthetic process"/>
    <property type="evidence" value="ECO:0007669"/>
    <property type="project" value="InterPro"/>
</dbReference>
<keyword evidence="2" id="KW-0547">Nucleotide-binding</keyword>
<dbReference type="CDD" id="cd07995">
    <property type="entry name" value="TPK"/>
    <property type="match status" value="1"/>
</dbReference>
<dbReference type="InterPro" id="IPR036759">
    <property type="entry name" value="TPK_catalytic_sf"/>
</dbReference>
<dbReference type="SUPFAM" id="SSF63999">
    <property type="entry name" value="Thiamin pyrophosphokinase, catalytic domain"/>
    <property type="match status" value="1"/>
</dbReference>
<accession>A0A0H2VI82</accession>
<gene>
    <name evidence="7" type="ordered locus">SE_0898</name>
</gene>
<dbReference type="RefSeq" id="WP_001830164.1">
    <property type="nucleotide sequence ID" value="NC_004461.1"/>
</dbReference>
<dbReference type="Gene3D" id="3.40.50.10240">
    <property type="entry name" value="Thiamin pyrophosphokinase, catalytic domain"/>
    <property type="match status" value="1"/>
</dbReference>
<dbReference type="InterPro" id="IPR007373">
    <property type="entry name" value="Thiamin_PyroPKinase_B1-bd"/>
</dbReference>
<dbReference type="GO" id="GO:0006772">
    <property type="term" value="P:thiamine metabolic process"/>
    <property type="evidence" value="ECO:0007669"/>
    <property type="project" value="UniProtKB-UniRule"/>
</dbReference>
<dbReference type="PANTHER" id="PTHR41299">
    <property type="entry name" value="THIAMINE PYROPHOSPHOKINASE"/>
    <property type="match status" value="1"/>
</dbReference>
<dbReference type="Pfam" id="PF04263">
    <property type="entry name" value="TPK_catalytic"/>
    <property type="match status" value="1"/>
</dbReference>
<sequence>MKINLLCSQRLLPNHIFEKEKDSNWAGIDRGALILVKQGIQPIFSVGDFDSVNNEERLMLMKNLQIEPVEAEKDDTDLALGVAQAVERGYTEITIYGATGGRLDHFMGVLQILQKPQYLHQSIKIKVIDQQNHIQLLNEGKYVINRDSTYPYISFIPLNDKTILTLQGFKYNLNQEHLNLGSTLTISNEVKVNEAIIRVEQGTVLKIRSRD</sequence>
<name>A0A0H2VI82_STAES</name>
<dbReference type="GO" id="GO:0004788">
    <property type="term" value="F:thiamine diphosphokinase activity"/>
    <property type="evidence" value="ECO:0007669"/>
    <property type="project" value="UniProtKB-UniRule"/>
</dbReference>
<dbReference type="SMART" id="SM00983">
    <property type="entry name" value="TPK_B1_binding"/>
    <property type="match status" value="1"/>
</dbReference>
<reference evidence="7 8" key="1">
    <citation type="journal article" date="2003" name="Mol. Microbiol.">
        <title>Genome-based analysis of virulence genes in a non-biofilm-forming Staphylococcus epidermidis strain (ATCC 12228).</title>
        <authorList>
            <person name="Zhang Y.Q."/>
            <person name="Ren S.X."/>
            <person name="Li H.L."/>
            <person name="Wang Y.X."/>
            <person name="Fu G."/>
            <person name="Yang J."/>
            <person name="Qin Z.Q."/>
            <person name="Miao Y.G."/>
            <person name="Wang W.Y."/>
            <person name="Chen R.S."/>
            <person name="Shen Y."/>
            <person name="Chen Z."/>
            <person name="Yuan Z.H."/>
            <person name="Zhao G.P."/>
            <person name="Qu D."/>
            <person name="Danchin A."/>
            <person name="Wen Y.M."/>
        </authorList>
    </citation>
    <scope>NUCLEOTIDE SEQUENCE [LARGE SCALE GENOMIC DNA]</scope>
    <source>
        <strain evidence="8">ATCC 12228 / FDA PCI 1200</strain>
    </source>
</reference>
<dbReference type="KEGG" id="sep:SE_0898"/>
<dbReference type="InterPro" id="IPR053149">
    <property type="entry name" value="TPK"/>
</dbReference>
<evidence type="ECO:0000256" key="4">
    <source>
        <dbReference type="ARBA" id="ARBA00022840"/>
    </source>
</evidence>
<keyword evidence="3" id="KW-0418">Kinase</keyword>
<keyword evidence="4" id="KW-0067">ATP-binding</keyword>
<protein>
    <recommendedName>
        <fullName evidence="5">Thiamine diphosphokinase</fullName>
        <ecNumber evidence="5">2.7.6.2</ecNumber>
    </recommendedName>
</protein>
<dbReference type="InterPro" id="IPR006282">
    <property type="entry name" value="Thi_PPkinase"/>
</dbReference>
<dbReference type="GO" id="GO:0016301">
    <property type="term" value="F:kinase activity"/>
    <property type="evidence" value="ECO:0007669"/>
    <property type="project" value="UniProtKB-KW"/>
</dbReference>
<dbReference type="HOGENOM" id="CLU_044237_1_0_9"/>
<evidence type="ECO:0000259" key="6">
    <source>
        <dbReference type="SMART" id="SM00983"/>
    </source>
</evidence>
<dbReference type="EMBL" id="AE015929">
    <property type="protein sequence ID" value="AAO04495.1"/>
    <property type="molecule type" value="Genomic_DNA"/>
</dbReference>
<dbReference type="PATRIC" id="fig|176280.10.peg.871"/>
<evidence type="ECO:0000313" key="8">
    <source>
        <dbReference type="Proteomes" id="UP000001411"/>
    </source>
</evidence>
<keyword evidence="1" id="KW-0808">Transferase</keyword>
<dbReference type="EC" id="2.7.6.2" evidence="5"/>
<dbReference type="GO" id="GO:0030975">
    <property type="term" value="F:thiamine binding"/>
    <property type="evidence" value="ECO:0007669"/>
    <property type="project" value="InterPro"/>
</dbReference>
<dbReference type="GeneID" id="50018964"/>
<dbReference type="NCBIfam" id="TIGR01378">
    <property type="entry name" value="thi_PPkinase"/>
    <property type="match status" value="1"/>
</dbReference>
<dbReference type="Proteomes" id="UP000001411">
    <property type="component" value="Chromosome"/>
</dbReference>
<proteinExistence type="predicted"/>
<feature type="domain" description="Thiamin pyrophosphokinase thiamin-binding" evidence="6">
    <location>
        <begin position="140"/>
        <end position="205"/>
    </location>
</feature>
<evidence type="ECO:0000256" key="1">
    <source>
        <dbReference type="ARBA" id="ARBA00022679"/>
    </source>
</evidence>
<evidence type="ECO:0000256" key="5">
    <source>
        <dbReference type="NCBIfam" id="TIGR01378"/>
    </source>
</evidence>
<dbReference type="Pfam" id="PF04265">
    <property type="entry name" value="TPK_B1_binding"/>
    <property type="match status" value="1"/>
</dbReference>
<dbReference type="PANTHER" id="PTHR41299:SF1">
    <property type="entry name" value="THIAMINE PYROPHOSPHOKINASE"/>
    <property type="match status" value="1"/>
</dbReference>
<dbReference type="InterPro" id="IPR036371">
    <property type="entry name" value="TPK_B1-bd_sf"/>
</dbReference>
<organism evidence="7 8">
    <name type="scientific">Staphylococcus epidermidis (strain ATCC 12228 / FDA PCI 1200)</name>
    <dbReference type="NCBI Taxonomy" id="176280"/>
    <lineage>
        <taxon>Bacteria</taxon>
        <taxon>Bacillati</taxon>
        <taxon>Bacillota</taxon>
        <taxon>Bacilli</taxon>
        <taxon>Bacillales</taxon>
        <taxon>Staphylococcaceae</taxon>
        <taxon>Staphylococcus</taxon>
    </lineage>
</organism>
<dbReference type="SUPFAM" id="SSF63862">
    <property type="entry name" value="Thiamin pyrophosphokinase, substrate-binding domain"/>
    <property type="match status" value="1"/>
</dbReference>
<dbReference type="eggNOG" id="COG1564">
    <property type="taxonomic scope" value="Bacteria"/>
</dbReference>
<evidence type="ECO:0000256" key="3">
    <source>
        <dbReference type="ARBA" id="ARBA00022777"/>
    </source>
</evidence>
<evidence type="ECO:0000256" key="2">
    <source>
        <dbReference type="ARBA" id="ARBA00022741"/>
    </source>
</evidence>
<dbReference type="AlphaFoldDB" id="A0A0H2VI82"/>
<dbReference type="InterPro" id="IPR007371">
    <property type="entry name" value="TPK_catalytic"/>
</dbReference>
<evidence type="ECO:0000313" key="7">
    <source>
        <dbReference type="EMBL" id="AAO04495.1"/>
    </source>
</evidence>
<dbReference type="GO" id="GO:0005524">
    <property type="term" value="F:ATP binding"/>
    <property type="evidence" value="ECO:0007669"/>
    <property type="project" value="UniProtKB-KW"/>
</dbReference>
<dbReference type="OrthoDB" id="9804377at2"/>